<comment type="caution">
    <text evidence="9">The sequence shown here is derived from an EMBL/GenBank/DDBJ whole genome shotgun (WGS) entry which is preliminary data.</text>
</comment>
<evidence type="ECO:0000256" key="2">
    <source>
        <dbReference type="ARBA" id="ARBA00004604"/>
    </source>
</evidence>
<feature type="region of interest" description="Disordered" evidence="7">
    <location>
        <begin position="426"/>
        <end position="452"/>
    </location>
</feature>
<organism evidence="9 10">
    <name type="scientific">Gryllus longicercus</name>
    <dbReference type="NCBI Taxonomy" id="2509291"/>
    <lineage>
        <taxon>Eukaryota</taxon>
        <taxon>Metazoa</taxon>
        <taxon>Ecdysozoa</taxon>
        <taxon>Arthropoda</taxon>
        <taxon>Hexapoda</taxon>
        <taxon>Insecta</taxon>
        <taxon>Pterygota</taxon>
        <taxon>Neoptera</taxon>
        <taxon>Polyneoptera</taxon>
        <taxon>Orthoptera</taxon>
        <taxon>Ensifera</taxon>
        <taxon>Gryllidea</taxon>
        <taxon>Grylloidea</taxon>
        <taxon>Gryllidae</taxon>
        <taxon>Gryllinae</taxon>
        <taxon>Gryllus</taxon>
    </lineage>
</organism>
<dbReference type="GO" id="GO:0006364">
    <property type="term" value="P:rRNA processing"/>
    <property type="evidence" value="ECO:0007669"/>
    <property type="project" value="InterPro"/>
</dbReference>
<reference evidence="9 10" key="1">
    <citation type="submission" date="2024-03" db="EMBL/GenBank/DDBJ databases">
        <title>The genome assembly and annotation of the cricket Gryllus longicercus Weissman &amp; Gray.</title>
        <authorList>
            <person name="Szrajer S."/>
            <person name="Gray D."/>
            <person name="Ylla G."/>
        </authorList>
    </citation>
    <scope>NUCLEOTIDE SEQUENCE [LARGE SCALE GENOMIC DNA]</scope>
    <source>
        <strain evidence="9">DAG 2021-001</strain>
        <tissue evidence="9">Whole body minus gut</tissue>
    </source>
</reference>
<dbReference type="PANTHER" id="PTHR13634">
    <property type="entry name" value="RIBOSOME BIOGENESIS PROTEIN BRIX"/>
    <property type="match status" value="1"/>
</dbReference>
<protein>
    <recommendedName>
        <fullName evidence="4">Ribosome biogenesis protein BRX1 homolog</fullName>
    </recommendedName>
</protein>
<comment type="similarity">
    <text evidence="3">Belongs to the BRX1 family.</text>
</comment>
<dbReference type="GO" id="GO:0019843">
    <property type="term" value="F:rRNA binding"/>
    <property type="evidence" value="ECO:0007669"/>
    <property type="project" value="InterPro"/>
</dbReference>
<dbReference type="PROSITE" id="PS50833">
    <property type="entry name" value="BRIX"/>
    <property type="match status" value="1"/>
</dbReference>
<comment type="subcellular location">
    <subcellularLocation>
        <location evidence="2">Nucleus</location>
        <location evidence="2">Nucleolus</location>
    </subcellularLocation>
</comment>
<proteinExistence type="inferred from homology"/>
<dbReference type="SMART" id="SM00879">
    <property type="entry name" value="Brix"/>
    <property type="match status" value="1"/>
</dbReference>
<evidence type="ECO:0000259" key="8">
    <source>
        <dbReference type="PROSITE" id="PS50833"/>
    </source>
</evidence>
<evidence type="ECO:0000256" key="5">
    <source>
        <dbReference type="ARBA" id="ARBA00022517"/>
    </source>
</evidence>
<evidence type="ECO:0000313" key="10">
    <source>
        <dbReference type="Proteomes" id="UP001378592"/>
    </source>
</evidence>
<feature type="compositionally biased region" description="Basic residues" evidence="7">
    <location>
        <begin position="426"/>
        <end position="439"/>
    </location>
</feature>
<dbReference type="GO" id="GO:0005730">
    <property type="term" value="C:nucleolus"/>
    <property type="evidence" value="ECO:0007669"/>
    <property type="project" value="UniProtKB-SubCell"/>
</dbReference>
<dbReference type="InterPro" id="IPR007109">
    <property type="entry name" value="Brix"/>
</dbReference>
<dbReference type="PANTHER" id="PTHR13634:SF0">
    <property type="entry name" value="RIBOSOME BIOGENESIS PROTEIN BRX1 HOMOLOG"/>
    <property type="match status" value="1"/>
</dbReference>
<sequence length="452" mass="52144">MVKLKAIQNTSGKKTAKTDLLKVKHGKVKKTKNVANLVLNSNQNAKRVQNVIHSVKDDGNIEVSNKEIVKHLKHLKKAANSSHFSNNIFTKSTPKEDEVASKTEVTHNQVSVKTKKNKKKNKKKEKELKVNEKEVEEVLPVSRWSDDPIPKKVHWKNRQRLLIFGCRGIGTRDRHLMKDIRRLLPHSKKENKMERRENLTVVNEVCTMKHCNQCILFEGRANRDVYMWISRVPDGPSVKFFLQNIYTMDELKFTGNCLVGSRPLLSFDENFENILHYRLIKELLVQIFGVPNHHPQSQPFFDHVFTFSVLDKRIWFRNYQILSEDGALVEIGPRFVMNPVKIFDKSFGGETIWENPHYVTPAKLRQLVRKAAGGKYVQKLNQKINQEKTKGQVSYKFPATDEVFTDDTWKTAKEMVSKSIEVGGPLKKKKGVKKNKGKQKSSQPWKVQAVGE</sequence>
<evidence type="ECO:0000256" key="6">
    <source>
        <dbReference type="ARBA" id="ARBA00023242"/>
    </source>
</evidence>
<feature type="domain" description="Brix" evidence="8">
    <location>
        <begin position="159"/>
        <end position="348"/>
    </location>
</feature>
<keyword evidence="5" id="KW-0690">Ribosome biogenesis</keyword>
<name>A0AAN9VQW4_9ORTH</name>
<feature type="region of interest" description="Disordered" evidence="7">
    <location>
        <begin position="106"/>
        <end position="127"/>
    </location>
</feature>
<dbReference type="SUPFAM" id="SSF52954">
    <property type="entry name" value="Class II aaRS ABD-related"/>
    <property type="match status" value="1"/>
</dbReference>
<accession>A0AAN9VQW4</accession>
<dbReference type="AlphaFoldDB" id="A0AAN9VQW4"/>
<dbReference type="Proteomes" id="UP001378592">
    <property type="component" value="Unassembled WGS sequence"/>
</dbReference>
<evidence type="ECO:0000256" key="4">
    <source>
        <dbReference type="ARBA" id="ARBA00020522"/>
    </source>
</evidence>
<keyword evidence="10" id="KW-1185">Reference proteome</keyword>
<dbReference type="GO" id="GO:0000027">
    <property type="term" value="P:ribosomal large subunit assembly"/>
    <property type="evidence" value="ECO:0007669"/>
    <property type="project" value="TreeGrafter"/>
</dbReference>
<evidence type="ECO:0000256" key="1">
    <source>
        <dbReference type="ARBA" id="ARBA00003439"/>
    </source>
</evidence>
<dbReference type="EMBL" id="JAZDUA010000071">
    <property type="protein sequence ID" value="KAK7869650.1"/>
    <property type="molecule type" value="Genomic_DNA"/>
</dbReference>
<evidence type="ECO:0000256" key="3">
    <source>
        <dbReference type="ARBA" id="ARBA00006369"/>
    </source>
</evidence>
<evidence type="ECO:0000256" key="7">
    <source>
        <dbReference type="SAM" id="MobiDB-lite"/>
    </source>
</evidence>
<keyword evidence="6" id="KW-0539">Nucleus</keyword>
<evidence type="ECO:0000313" key="9">
    <source>
        <dbReference type="EMBL" id="KAK7869650.1"/>
    </source>
</evidence>
<dbReference type="Pfam" id="PF04427">
    <property type="entry name" value="Brix"/>
    <property type="match status" value="1"/>
</dbReference>
<dbReference type="InterPro" id="IPR026532">
    <property type="entry name" value="BRX1"/>
</dbReference>
<feature type="compositionally biased region" description="Basic residues" evidence="7">
    <location>
        <begin position="113"/>
        <end position="123"/>
    </location>
</feature>
<comment type="function">
    <text evidence="1">Required for biogenesis of the 60S ribosomal subunit.</text>
</comment>
<gene>
    <name evidence="9" type="ORF">R5R35_010017</name>
</gene>